<dbReference type="Proteomes" id="UP000477680">
    <property type="component" value="Chromosome"/>
</dbReference>
<keyword evidence="2" id="KW-1185">Reference proteome</keyword>
<organism evidence="1 2">
    <name type="scientific">Kineobactrum salinum</name>
    <dbReference type="NCBI Taxonomy" id="2708301"/>
    <lineage>
        <taxon>Bacteria</taxon>
        <taxon>Pseudomonadati</taxon>
        <taxon>Pseudomonadota</taxon>
        <taxon>Gammaproteobacteria</taxon>
        <taxon>Cellvibrionales</taxon>
        <taxon>Halieaceae</taxon>
        <taxon>Kineobactrum</taxon>
    </lineage>
</organism>
<evidence type="ECO:0000313" key="1">
    <source>
        <dbReference type="EMBL" id="QIB67756.1"/>
    </source>
</evidence>
<dbReference type="EMBL" id="CP048711">
    <property type="protein sequence ID" value="QIB67756.1"/>
    <property type="molecule type" value="Genomic_DNA"/>
</dbReference>
<protein>
    <submittedName>
        <fullName evidence="1">Uncharacterized protein</fullName>
    </submittedName>
</protein>
<sequence>MSTAPKDRPIVGLCRHDADIYVLDSGLLTTYGAHAEGLDYADDGPHVIVWGGENEYFDGGHIPAWWFLQYSNWETVANPIAWLSIPDYEALLNEPVPEAE</sequence>
<gene>
    <name evidence="1" type="ORF">G3T16_18795</name>
</gene>
<dbReference type="KEGG" id="kim:G3T16_18795"/>
<evidence type="ECO:0000313" key="2">
    <source>
        <dbReference type="Proteomes" id="UP000477680"/>
    </source>
</evidence>
<name>A0A6C0U6W3_9GAMM</name>
<proteinExistence type="predicted"/>
<reference evidence="1 2" key="1">
    <citation type="submission" date="2020-02" db="EMBL/GenBank/DDBJ databases">
        <title>Genome sequencing for Kineobactrum sp. M2.</title>
        <authorList>
            <person name="Park S.-J."/>
        </authorList>
    </citation>
    <scope>NUCLEOTIDE SEQUENCE [LARGE SCALE GENOMIC DNA]</scope>
    <source>
        <strain evidence="1 2">M2</strain>
    </source>
</reference>
<accession>A0A6C0U6W3</accession>
<dbReference type="AlphaFoldDB" id="A0A6C0U6W3"/>